<evidence type="ECO:0000256" key="1">
    <source>
        <dbReference type="SAM" id="Phobius"/>
    </source>
</evidence>
<feature type="domain" description="Peptidase C39" evidence="2">
    <location>
        <begin position="26"/>
        <end position="116"/>
    </location>
</feature>
<dbReference type="GO" id="GO:0008233">
    <property type="term" value="F:peptidase activity"/>
    <property type="evidence" value="ECO:0007669"/>
    <property type="project" value="InterPro"/>
</dbReference>
<gene>
    <name evidence="3" type="ORF">KL86DYS2_11895</name>
</gene>
<dbReference type="EMBL" id="FLUL01000001">
    <property type="protein sequence ID" value="SBW00680.1"/>
    <property type="molecule type" value="Genomic_DNA"/>
</dbReference>
<keyword evidence="1" id="KW-1133">Transmembrane helix</keyword>
<organism evidence="3">
    <name type="scientific">uncultured Dysgonomonas sp</name>
    <dbReference type="NCBI Taxonomy" id="206096"/>
    <lineage>
        <taxon>Bacteria</taxon>
        <taxon>Pseudomonadati</taxon>
        <taxon>Bacteroidota</taxon>
        <taxon>Bacteroidia</taxon>
        <taxon>Bacteroidales</taxon>
        <taxon>Dysgonomonadaceae</taxon>
        <taxon>Dysgonomonas</taxon>
        <taxon>environmental samples</taxon>
    </lineage>
</organism>
<keyword evidence="1" id="KW-0812">Transmembrane</keyword>
<evidence type="ECO:0000259" key="2">
    <source>
        <dbReference type="Pfam" id="PF03412"/>
    </source>
</evidence>
<keyword evidence="1" id="KW-0472">Membrane</keyword>
<sequence>MRNIFTTLLGLLNVKHTHSYSSRFYNEHPHKYNLYGLSKILSDYNIENVGVKINNKEDEIFNIEAPFIVYLGTDFAIVYKITPVKVHYIWKEKKMELSVDNFCKLWNGVTLLVEINEKSAEPNYLEHRKQERLSLVQNILLTGAISILIILTFISNLTYNNIGSILLTVLNLTGLYIGYLLVLKQMNIQSNYLLYTTLESKPLCCMLFH</sequence>
<reference evidence="3" key="1">
    <citation type="submission" date="2016-04" db="EMBL/GenBank/DDBJ databases">
        <authorList>
            <person name="Evans L.H."/>
            <person name="Alamgir A."/>
            <person name="Owens N."/>
            <person name="Weber N.D."/>
            <person name="Virtaneva K."/>
            <person name="Barbian K."/>
            <person name="Babar A."/>
            <person name="Rosenke K."/>
        </authorList>
    </citation>
    <scope>NUCLEOTIDE SEQUENCE</scope>
    <source>
        <strain evidence="3">86-2</strain>
    </source>
</reference>
<dbReference type="InterPro" id="IPR005074">
    <property type="entry name" value="Peptidase_C39"/>
</dbReference>
<accession>A0A212JMN5</accession>
<dbReference type="GO" id="GO:0005524">
    <property type="term" value="F:ATP binding"/>
    <property type="evidence" value="ECO:0007669"/>
    <property type="project" value="InterPro"/>
</dbReference>
<dbReference type="AlphaFoldDB" id="A0A212JMN5"/>
<dbReference type="GO" id="GO:0006508">
    <property type="term" value="P:proteolysis"/>
    <property type="evidence" value="ECO:0007669"/>
    <property type="project" value="InterPro"/>
</dbReference>
<protein>
    <recommendedName>
        <fullName evidence="2">Peptidase C39 domain-containing protein</fullName>
    </recommendedName>
</protein>
<evidence type="ECO:0000313" key="3">
    <source>
        <dbReference type="EMBL" id="SBW00680.1"/>
    </source>
</evidence>
<dbReference type="Pfam" id="PF03412">
    <property type="entry name" value="Peptidase_C39"/>
    <property type="match status" value="1"/>
</dbReference>
<name>A0A212JMN5_9BACT</name>
<feature type="transmembrane region" description="Helical" evidence="1">
    <location>
        <begin position="161"/>
        <end position="182"/>
    </location>
</feature>
<feature type="transmembrane region" description="Helical" evidence="1">
    <location>
        <begin position="135"/>
        <end position="155"/>
    </location>
</feature>
<dbReference type="Gene3D" id="3.90.70.10">
    <property type="entry name" value="Cysteine proteinases"/>
    <property type="match status" value="1"/>
</dbReference>
<proteinExistence type="predicted"/>
<dbReference type="RefSeq" id="WP_296949395.1">
    <property type="nucleotide sequence ID" value="NZ_LT599021.1"/>
</dbReference>
<dbReference type="GO" id="GO:0016020">
    <property type="term" value="C:membrane"/>
    <property type="evidence" value="ECO:0007669"/>
    <property type="project" value="InterPro"/>
</dbReference>